<reference evidence="4" key="1">
    <citation type="submission" date="2020-05" db="EMBL/GenBank/DDBJ databases">
        <authorList>
            <person name="Chiriac C."/>
            <person name="Salcher M."/>
            <person name="Ghai R."/>
            <person name="Kavagutti S V."/>
        </authorList>
    </citation>
    <scope>NUCLEOTIDE SEQUENCE</scope>
</reference>
<proteinExistence type="predicted"/>
<evidence type="ECO:0000256" key="1">
    <source>
        <dbReference type="SAM" id="Phobius"/>
    </source>
</evidence>
<keyword evidence="1" id="KW-1133">Transmembrane helix</keyword>
<keyword evidence="1" id="KW-0472">Membrane</keyword>
<evidence type="ECO:0000313" key="2">
    <source>
        <dbReference type="EMBL" id="CAB4177304.1"/>
    </source>
</evidence>
<dbReference type="EMBL" id="LR797287">
    <property type="protein sequence ID" value="CAB4199480.1"/>
    <property type="molecule type" value="Genomic_DNA"/>
</dbReference>
<evidence type="ECO:0000313" key="3">
    <source>
        <dbReference type="EMBL" id="CAB4199480.1"/>
    </source>
</evidence>
<accession>A0A6J5SG46</accession>
<evidence type="ECO:0000313" key="4">
    <source>
        <dbReference type="EMBL" id="CAB4212768.1"/>
    </source>
</evidence>
<feature type="transmembrane region" description="Helical" evidence="1">
    <location>
        <begin position="6"/>
        <end position="26"/>
    </location>
</feature>
<evidence type="ECO:0000313" key="5">
    <source>
        <dbReference type="EMBL" id="CAB5228031.1"/>
    </source>
</evidence>
<name>A0A6J5SG46_9CAUD</name>
<dbReference type="EMBL" id="LR797391">
    <property type="protein sequence ID" value="CAB4212768.1"/>
    <property type="molecule type" value="Genomic_DNA"/>
</dbReference>
<organism evidence="4">
    <name type="scientific">uncultured Caudovirales phage</name>
    <dbReference type="NCBI Taxonomy" id="2100421"/>
    <lineage>
        <taxon>Viruses</taxon>
        <taxon>Duplodnaviria</taxon>
        <taxon>Heunggongvirae</taxon>
        <taxon>Uroviricota</taxon>
        <taxon>Caudoviricetes</taxon>
        <taxon>Peduoviridae</taxon>
        <taxon>Maltschvirus</taxon>
        <taxon>Maltschvirus maltsch</taxon>
    </lineage>
</organism>
<protein>
    <submittedName>
        <fullName evidence="4">Uncharacterized protein</fullName>
    </submittedName>
</protein>
<sequence>MLDWSIVMGLALGIGMPALGGVFMLVRMENRVTNLETSQIEDKAWRVGVIQKLDSIARDLNRMMGAQDAAK</sequence>
<dbReference type="EMBL" id="LR798380">
    <property type="protein sequence ID" value="CAB5228031.1"/>
    <property type="molecule type" value="Genomic_DNA"/>
</dbReference>
<dbReference type="EMBL" id="LR796948">
    <property type="protein sequence ID" value="CAB4177304.1"/>
    <property type="molecule type" value="Genomic_DNA"/>
</dbReference>
<keyword evidence="1" id="KW-0812">Transmembrane</keyword>
<gene>
    <name evidence="3" type="ORF">UFOVP1331_51</name>
    <name evidence="4" type="ORF">UFOVP1442_24</name>
    <name evidence="5" type="ORF">UFOVP1535_27</name>
    <name evidence="2" type="ORF">UFOVP998_8</name>
</gene>